<keyword evidence="14" id="KW-1035">Host cytoplasm</keyword>
<keyword evidence="7" id="KW-0945">Host-virus interaction</keyword>
<sequence>MAQGNQSERLDVAHLAALLRENGLPTNPPHGEEYVIRMTEGWWG</sequence>
<evidence type="ECO:0000256" key="3">
    <source>
        <dbReference type="ARBA" id="ARBA00004328"/>
    </source>
</evidence>
<accession>A0A0U2M3L5</accession>
<proteinExistence type="predicted"/>
<dbReference type="GO" id="GO:0003723">
    <property type="term" value="F:RNA binding"/>
    <property type="evidence" value="ECO:0007669"/>
    <property type="project" value="UniProtKB-KW"/>
</dbReference>
<comment type="function">
    <text evidence="16">Involved in capsid formation and genome binding. Shortly after infection, interaction between incoming particle-associated Gag proteins and host dynein allows centrosomal targeting of the viral genome (associated to Gag), prior to nucleus translocation and integration into host genome.</text>
</comment>
<dbReference type="GO" id="GO:0043657">
    <property type="term" value="C:host cell"/>
    <property type="evidence" value="ECO:0007669"/>
    <property type="project" value="GOC"/>
</dbReference>
<evidence type="ECO:0000256" key="16">
    <source>
        <dbReference type="ARBA" id="ARBA00025354"/>
    </source>
</evidence>
<dbReference type="GO" id="GO:0003677">
    <property type="term" value="F:DNA binding"/>
    <property type="evidence" value="ECO:0007669"/>
    <property type="project" value="UniProtKB-KW"/>
</dbReference>
<evidence type="ECO:0000259" key="17">
    <source>
        <dbReference type="Pfam" id="PF03276"/>
    </source>
</evidence>
<evidence type="ECO:0000256" key="2">
    <source>
        <dbReference type="ARBA" id="ARBA00004192"/>
    </source>
</evidence>
<dbReference type="Pfam" id="PF03276">
    <property type="entry name" value="Gag_spuma_N"/>
    <property type="match status" value="1"/>
</dbReference>
<keyword evidence="9" id="KW-0694">RNA-binding</keyword>
<keyword evidence="5" id="KW-0167">Capsid protein</keyword>
<evidence type="ECO:0000313" key="18">
    <source>
        <dbReference type="EMBL" id="ALS54799.1"/>
    </source>
</evidence>
<evidence type="ECO:0000256" key="13">
    <source>
        <dbReference type="ARBA" id="ARBA00023125"/>
    </source>
</evidence>
<evidence type="ECO:0000256" key="7">
    <source>
        <dbReference type="ARBA" id="ARBA00022581"/>
    </source>
</evidence>
<keyword evidence="6" id="KW-1048">Host nucleus</keyword>
<dbReference type="GO" id="GO:0019013">
    <property type="term" value="C:viral nucleocapsid"/>
    <property type="evidence" value="ECO:0007669"/>
    <property type="project" value="UniProtKB-KW"/>
</dbReference>
<dbReference type="EMBL" id="KR528432">
    <property type="protein sequence ID" value="ALS54799.1"/>
    <property type="molecule type" value="Genomic_DNA"/>
</dbReference>
<dbReference type="InterPro" id="IPR004957">
    <property type="entry name" value="Gag_N"/>
</dbReference>
<feature type="domain" description="Gag polyprotein N-terminal" evidence="17">
    <location>
        <begin position="10"/>
        <end position="44"/>
    </location>
</feature>
<dbReference type="GO" id="GO:0019076">
    <property type="term" value="P:viral release from host cell"/>
    <property type="evidence" value="ECO:0007669"/>
    <property type="project" value="InterPro"/>
</dbReference>
<reference evidence="18" key="1">
    <citation type="journal article" date="2015" name="Retrovirology">
        <title>An expanded search for simian foamy viruses (SFV) in Brazilian New World primates identifies novel SFV lineages and host age-related infections.</title>
        <authorList>
            <person name="Muniz C.P."/>
            <person name="Jia H."/>
            <person name="Shankar A."/>
            <person name="Troncoso L.L."/>
            <person name="Augusto A.M."/>
            <person name="Farias E."/>
            <person name="Pissinatti A."/>
            <person name="Fedullo L.P."/>
            <person name="Santos A.F."/>
            <person name="Soares M.A."/>
            <person name="Switzer W.M."/>
        </authorList>
    </citation>
    <scope>NUCLEOTIDE SEQUENCE</scope>
    <source>
        <strain evidence="18">Z55</strain>
    </source>
</reference>
<evidence type="ECO:0000256" key="6">
    <source>
        <dbReference type="ARBA" id="ARBA00022562"/>
    </source>
</evidence>
<keyword evidence="13" id="KW-0238">DNA-binding</keyword>
<comment type="subcellular location">
    <subcellularLocation>
        <location evidence="2">Host cytoplasm</location>
    </subcellularLocation>
    <subcellularLocation>
        <location evidence="1">Host nucleus</location>
    </subcellularLocation>
    <subcellularLocation>
        <location evidence="3">Virion</location>
    </subcellularLocation>
</comment>
<keyword evidence="12" id="KW-1176">Cytoplasmic inwards viral transport</keyword>
<gene>
    <name evidence="18" type="primary">gag</name>
</gene>
<evidence type="ECO:0000256" key="4">
    <source>
        <dbReference type="ARBA" id="ARBA00019628"/>
    </source>
</evidence>
<evidence type="ECO:0000256" key="15">
    <source>
        <dbReference type="ARBA" id="ARBA00023296"/>
    </source>
</evidence>
<feature type="non-terminal residue" evidence="18">
    <location>
        <position position="44"/>
    </location>
</feature>
<dbReference type="GO" id="GO:0030430">
    <property type="term" value="C:host cell cytoplasm"/>
    <property type="evidence" value="ECO:0007669"/>
    <property type="project" value="UniProtKB-SubCell"/>
</dbReference>
<evidence type="ECO:0000256" key="8">
    <source>
        <dbReference type="ARBA" id="ARBA00022844"/>
    </source>
</evidence>
<name>A0A0U2M3L5_9RETR</name>
<evidence type="ECO:0000256" key="14">
    <source>
        <dbReference type="ARBA" id="ARBA00023200"/>
    </source>
</evidence>
<dbReference type="GO" id="GO:0042025">
    <property type="term" value="C:host cell nucleus"/>
    <property type="evidence" value="ECO:0007669"/>
    <property type="project" value="UniProtKB-SubCell"/>
</dbReference>
<evidence type="ECO:0000256" key="1">
    <source>
        <dbReference type="ARBA" id="ARBA00004147"/>
    </source>
</evidence>
<dbReference type="GO" id="GO:0046718">
    <property type="term" value="P:symbiont entry into host cell"/>
    <property type="evidence" value="ECO:0007669"/>
    <property type="project" value="UniProtKB-KW"/>
</dbReference>
<dbReference type="GO" id="GO:0075521">
    <property type="term" value="P:microtubule-dependent intracellular transport of viral material towards nucleus"/>
    <property type="evidence" value="ECO:0007669"/>
    <property type="project" value="UniProtKB-KW"/>
</dbReference>
<protein>
    <recommendedName>
        <fullName evidence="4">Gag polyprotein</fullName>
    </recommendedName>
</protein>
<organism evidence="18">
    <name type="scientific">Simian foamy virus</name>
    <dbReference type="NCBI Taxonomy" id="11642"/>
    <lineage>
        <taxon>Viruses</taxon>
        <taxon>Riboviria</taxon>
        <taxon>Pararnavirae</taxon>
        <taxon>Artverviricota</taxon>
        <taxon>Revtraviricetes</taxon>
        <taxon>Ortervirales</taxon>
        <taxon>Retroviridae</taxon>
        <taxon>Spumaretrovirinae</taxon>
        <taxon>Simiispumavirus</taxon>
        <taxon>Simiispumavirus pantrosch</taxon>
    </lineage>
</organism>
<evidence type="ECO:0000256" key="10">
    <source>
        <dbReference type="ARBA" id="ARBA00022952"/>
    </source>
</evidence>
<keyword evidence="15" id="KW-1160">Virus entry into host cell</keyword>
<keyword evidence="10" id="KW-1177">Microtubular inwards viral transport</keyword>
<evidence type="ECO:0000256" key="5">
    <source>
        <dbReference type="ARBA" id="ARBA00022561"/>
    </source>
</evidence>
<evidence type="ECO:0000256" key="12">
    <source>
        <dbReference type="ARBA" id="ARBA00023120"/>
    </source>
</evidence>
<dbReference type="GO" id="GO:0044163">
    <property type="term" value="C:host cytoskeleton"/>
    <property type="evidence" value="ECO:0007669"/>
    <property type="project" value="InterPro"/>
</dbReference>
<keyword evidence="11" id="KW-0543">Viral nucleoprotein</keyword>
<evidence type="ECO:0000256" key="11">
    <source>
        <dbReference type="ARBA" id="ARBA00023086"/>
    </source>
</evidence>
<keyword evidence="8" id="KW-0946">Virion</keyword>
<evidence type="ECO:0000256" key="9">
    <source>
        <dbReference type="ARBA" id="ARBA00022884"/>
    </source>
</evidence>